<dbReference type="Pfam" id="PF05860">
    <property type="entry name" value="TPS"/>
    <property type="match status" value="1"/>
</dbReference>
<sequence length="1449" mass="140402">MKKSSITKSLTRKLVLASLAAGPVALVPTLRALPSTASTNLTAPSTVTWASGQLSNELDITSTAANTVLQWKNFGSGTDTIAAGDIIKFNLPSSSSGVLNMVTGGTATTIAGAITSNGRVYVMNTAGVMVSSGAQINAASFVASTTNDTDATQSFLATGDLSYSGTAQADVSEAGKITGNVYLAGKNVSVSGDANNTISGELKINAAGTVSLSGANVTGNLNIKNATGVELAAAGTTTIAGNISLVSTGAVTTTGTLANTSSGKYTATVDAGSNAVTINGNLDALTITNGGAVTTSGKLSTLTLTNAASASVTDSVALAVSGKTTGGNLSITETGGDVTLGNTSVAGGLTVSDTAATSNVAMASGAAVSATGTVSLSATKSVSFTGSGAITLDATTLAPTATITGSGNITSNSALAAGVTTLSVTSTGGNIDFSGTAIGSTATSLTLNANGTLKTGNINDSSTGTTKLTGSSVTTGTIDTKDLWVTTNNGTASLGTVGGAGALNSATLSITGADVALPTLSATTLTVTGSGQVTSANVLTSTSASITAGDAITLSGANAIGSLKLVDSTTKAVSVTNNGALVLANGTNVAGATTVDTSAANGNITFGAGASDTLTFAGLTLKAGSGAVTEANKTLSLTTGNLSVAAGSVDVESTNNMFGTLTGTVSGATTIVQSSAMNVGALTVTGANALSLTSNTSITSSGVITAGGTSAFDLTSAGDVTLNTANMFTGAVSVGAGGKVGNVAIQSGGTLNLDKVIATKSVTLNSTGAITQTVTGITAPTLSITGVATTLNSTANKLGSVTLATNGAVTVDNSTGDLTVGGSTKGGNLTVANQGAGNLIYNAAVTDNSTVSLTAGVASSKAGDITVNGSTTGNGLLTATANDGMIHLGSYYSAAGGISLNTAGTSGMGVDDVSGSRANVYGDIWITTNGGTINLVNNAPAGIKTSTTVASRFGGYHFDTTNGVVGATGADINVIEGGTVRIVSVNAGKSNISLTATNADGEFSSNPSNIVSTDTGLNATTLTGNNITLNARNSVILDNQGQTVTAAGYLYALANTDSSLATSVVTLGNAATWGGAASTSTVNVTGVVDAIASGNVLIASGDKQNVKLGGGNALTGDFYAGGTLSVYAGGTITQDTNRLRAKSTVTLDATTNSTTNGANNIDLSTGTDNEFGGMKLGGKSITITENGSTRLLAVHSTGDLTVTSAGDIIDAMTAGPSDATQAISVTGTATFAPSGMLSLTNTNNSIANLKVTAAGASQNVTLVDSTAVTLVNGTNIGGNFTLTDSANNAVPAITEAAASAITVGGTVTFNATQGNSSISVLGTNNQFGKLAFQSNGAVSITQGTDMVLVAGNTGGGTAKSDTVLQSVNGGVSTDSVAGSTASFTGNVRLYSHGNVAIDAPWNVGSTLYITTPSSATLDLSGLSLAGNLNGTKPMWNGTAIASGTDGLMQ</sequence>
<evidence type="ECO:0000313" key="2">
    <source>
        <dbReference type="EMBL" id="OIR06390.1"/>
    </source>
</evidence>
<dbReference type="Pfam" id="PF18886">
    <property type="entry name" value="DUF5649"/>
    <property type="match status" value="4"/>
</dbReference>
<comment type="caution">
    <text evidence="2">The sequence shown here is derived from an EMBL/GenBank/DDBJ whole genome shotgun (WGS) entry which is preliminary data.</text>
</comment>
<proteinExistence type="predicted"/>
<dbReference type="Gene3D" id="2.160.20.10">
    <property type="entry name" value="Single-stranded right-handed beta-helix, Pectin lyase-like"/>
    <property type="match status" value="1"/>
</dbReference>
<dbReference type="InterPro" id="IPR012334">
    <property type="entry name" value="Pectin_lyas_fold"/>
</dbReference>
<evidence type="ECO:0000259" key="1">
    <source>
        <dbReference type="SMART" id="SM00912"/>
    </source>
</evidence>
<dbReference type="GO" id="GO:0004420">
    <property type="term" value="F:hydroxymethylglutaryl-CoA reductase (NADPH) activity"/>
    <property type="evidence" value="ECO:0007669"/>
    <property type="project" value="InterPro"/>
</dbReference>
<reference evidence="2" key="1">
    <citation type="submission" date="2016-10" db="EMBL/GenBank/DDBJ databases">
        <title>Sequence of Gallionella enrichment culture.</title>
        <authorList>
            <person name="Poehlein A."/>
            <person name="Muehling M."/>
            <person name="Daniel R."/>
        </authorList>
    </citation>
    <scope>NUCLEOTIDE SEQUENCE</scope>
</reference>
<dbReference type="InterPro" id="IPR008638">
    <property type="entry name" value="FhaB/CdiA-like_TPS"/>
</dbReference>
<accession>A0A1J5T2H9</accession>
<organism evidence="2">
    <name type="scientific">mine drainage metagenome</name>
    <dbReference type="NCBI Taxonomy" id="410659"/>
    <lineage>
        <taxon>unclassified sequences</taxon>
        <taxon>metagenomes</taxon>
        <taxon>ecological metagenomes</taxon>
    </lineage>
</organism>
<dbReference type="NCBIfam" id="TIGR01901">
    <property type="entry name" value="adhes_NPXG"/>
    <property type="match status" value="1"/>
</dbReference>
<dbReference type="SMART" id="SM00912">
    <property type="entry name" value="Haemagg_act"/>
    <property type="match status" value="1"/>
</dbReference>
<dbReference type="InterPro" id="IPR002202">
    <property type="entry name" value="HMG_CoA_Rdtase"/>
</dbReference>
<dbReference type="InterPro" id="IPR043709">
    <property type="entry name" value="DUF5649"/>
</dbReference>
<name>A0A1J5T2H9_9ZZZZ</name>
<gene>
    <name evidence="2" type="primary">hxuA_1</name>
    <name evidence="2" type="ORF">GALL_115800</name>
</gene>
<protein>
    <submittedName>
        <fullName evidence="2">Heme/hemopexin-binding protein</fullName>
    </submittedName>
</protein>
<dbReference type="PROSITE" id="PS50065">
    <property type="entry name" value="HMG_COA_REDUCTASE_4"/>
    <property type="match status" value="1"/>
</dbReference>
<dbReference type="GO" id="GO:0015936">
    <property type="term" value="P:coenzyme A metabolic process"/>
    <property type="evidence" value="ECO:0007669"/>
    <property type="project" value="InterPro"/>
</dbReference>
<feature type="domain" description="Filamentous haemagglutinin FhaB/tRNA nuclease CdiA-like TPS" evidence="1">
    <location>
        <begin position="38"/>
        <end position="152"/>
    </location>
</feature>
<dbReference type="EMBL" id="MLJW01000044">
    <property type="protein sequence ID" value="OIR06390.1"/>
    <property type="molecule type" value="Genomic_DNA"/>
</dbReference>